<evidence type="ECO:0000313" key="5">
    <source>
        <dbReference type="Proteomes" id="UP001432322"/>
    </source>
</evidence>
<organism evidence="4 5">
    <name type="scientific">Pristionchus fissidentatus</name>
    <dbReference type="NCBI Taxonomy" id="1538716"/>
    <lineage>
        <taxon>Eukaryota</taxon>
        <taxon>Metazoa</taxon>
        <taxon>Ecdysozoa</taxon>
        <taxon>Nematoda</taxon>
        <taxon>Chromadorea</taxon>
        <taxon>Rhabditida</taxon>
        <taxon>Rhabditina</taxon>
        <taxon>Diplogasteromorpha</taxon>
        <taxon>Diplogasteroidea</taxon>
        <taxon>Neodiplogasteridae</taxon>
        <taxon>Pristionchus</taxon>
    </lineage>
</organism>
<dbReference type="AlphaFoldDB" id="A0AAV5WLK2"/>
<comment type="caution">
    <text evidence="4">The sequence shown here is derived from an EMBL/GenBank/DDBJ whole genome shotgun (WGS) entry which is preliminary data.</text>
</comment>
<dbReference type="GO" id="GO:0047631">
    <property type="term" value="F:ADP-ribose diphosphatase activity"/>
    <property type="evidence" value="ECO:0007669"/>
    <property type="project" value="TreeGrafter"/>
</dbReference>
<dbReference type="InterPro" id="IPR003293">
    <property type="entry name" value="Nudix_hydrolase6-like"/>
</dbReference>
<dbReference type="Proteomes" id="UP001432322">
    <property type="component" value="Unassembled WGS sequence"/>
</dbReference>
<evidence type="ECO:0000313" key="4">
    <source>
        <dbReference type="EMBL" id="GMT32298.1"/>
    </source>
</evidence>
<dbReference type="InterPro" id="IPR000086">
    <property type="entry name" value="NUDIX_hydrolase_dom"/>
</dbReference>
<protein>
    <recommendedName>
        <fullName evidence="3">Nudix hydrolase domain-containing protein</fullName>
    </recommendedName>
</protein>
<dbReference type="PROSITE" id="PS51462">
    <property type="entry name" value="NUDIX"/>
    <property type="match status" value="1"/>
</dbReference>
<feature type="domain" description="Nudix hydrolase" evidence="3">
    <location>
        <begin position="120"/>
        <end position="254"/>
    </location>
</feature>
<dbReference type="PANTHER" id="PTHR13994:SF13">
    <property type="entry name" value="FI03680P"/>
    <property type="match status" value="1"/>
</dbReference>
<evidence type="ECO:0000256" key="2">
    <source>
        <dbReference type="ARBA" id="ARBA00022801"/>
    </source>
</evidence>
<keyword evidence="5" id="KW-1185">Reference proteome</keyword>
<dbReference type="Gene3D" id="3.90.79.10">
    <property type="entry name" value="Nucleoside Triphosphate Pyrophosphohydrolase"/>
    <property type="match status" value="1"/>
</dbReference>
<dbReference type="EMBL" id="BTSY01000006">
    <property type="protein sequence ID" value="GMT32298.1"/>
    <property type="molecule type" value="Genomic_DNA"/>
</dbReference>
<gene>
    <name evidence="4" type="ORF">PFISCL1PPCAC_23595</name>
</gene>
<dbReference type="Pfam" id="PF00293">
    <property type="entry name" value="NUDIX"/>
    <property type="match status" value="1"/>
</dbReference>
<dbReference type="GO" id="GO:0051287">
    <property type="term" value="F:NAD binding"/>
    <property type="evidence" value="ECO:0007669"/>
    <property type="project" value="TreeGrafter"/>
</dbReference>
<proteinExistence type="inferred from homology"/>
<dbReference type="SUPFAM" id="SSF55811">
    <property type="entry name" value="Nudix"/>
    <property type="match status" value="1"/>
</dbReference>
<dbReference type="Gene3D" id="3.40.630.30">
    <property type="match status" value="1"/>
</dbReference>
<feature type="non-terminal residue" evidence="4">
    <location>
        <position position="1"/>
    </location>
</feature>
<accession>A0AAV5WLK2</accession>
<evidence type="ECO:0000256" key="1">
    <source>
        <dbReference type="ARBA" id="ARBA00005582"/>
    </source>
</evidence>
<evidence type="ECO:0000259" key="3">
    <source>
        <dbReference type="PROSITE" id="PS51462"/>
    </source>
</evidence>
<sequence length="290" mass="33255">SFSSRFLRQLSSIRCQYYDKVSLKMALPTNKDMFGCVSADSSKVRELTDDDFKTELETALTEWKAKHVRGVWFHCDTRDSRFIPILVENGFEFHHAQPTYCTLTRWLPEDAPSTLPKYPHMHIGCGGIVVDAEGRFLLMREKKGHYLGWKFPGGLADPNENIYESASREVREETGVETVGVSVLSFRQVNAAKWKDTGDIYFLIVMKPRNENEKTVIPCPTETADARWMSRSEINDLSDDLFHPTLHKSLAKYDEWVASGSKGLIIEESTSPMRRHIKTYTFSVDFSPRL</sequence>
<name>A0AAV5WLK2_9BILA</name>
<comment type="similarity">
    <text evidence="1">Belongs to the Nudix hydrolase family.</text>
</comment>
<dbReference type="Pfam" id="PF18290">
    <property type="entry name" value="Nudix_hydro"/>
    <property type="match status" value="1"/>
</dbReference>
<dbReference type="GO" id="GO:0035529">
    <property type="term" value="F:NADH pyrophosphatase activity"/>
    <property type="evidence" value="ECO:0007669"/>
    <property type="project" value="TreeGrafter"/>
</dbReference>
<keyword evidence="2" id="KW-0378">Hydrolase</keyword>
<dbReference type="InterPro" id="IPR015797">
    <property type="entry name" value="NUDIX_hydrolase-like_dom_sf"/>
</dbReference>
<reference evidence="4" key="1">
    <citation type="submission" date="2023-10" db="EMBL/GenBank/DDBJ databases">
        <title>Genome assembly of Pristionchus species.</title>
        <authorList>
            <person name="Yoshida K."/>
            <person name="Sommer R.J."/>
        </authorList>
    </citation>
    <scope>NUCLEOTIDE SEQUENCE</scope>
    <source>
        <strain evidence="4">RS5133</strain>
    </source>
</reference>
<dbReference type="PANTHER" id="PTHR13994">
    <property type="entry name" value="NUDIX HYDROLASE RELATED"/>
    <property type="match status" value="1"/>
</dbReference>
<dbReference type="InterPro" id="IPR040618">
    <property type="entry name" value="Pre-Nudix"/>
</dbReference>